<dbReference type="Proteomes" id="UP000676853">
    <property type="component" value="Unassembled WGS sequence"/>
</dbReference>
<evidence type="ECO:0000259" key="2">
    <source>
        <dbReference type="Pfam" id="PF14896"/>
    </source>
</evidence>
<feature type="region of interest" description="Disordered" evidence="1">
    <location>
        <begin position="59"/>
        <end position="83"/>
    </location>
</feature>
<keyword evidence="4" id="KW-1185">Reference proteome</keyword>
<dbReference type="InterPro" id="IPR032731">
    <property type="entry name" value="Arabino_trans_C"/>
</dbReference>
<dbReference type="RefSeq" id="WP_212555751.1">
    <property type="nucleotide sequence ID" value="NZ_JAGXOE010000662.1"/>
</dbReference>
<feature type="non-terminal residue" evidence="3">
    <location>
        <position position="1"/>
    </location>
</feature>
<reference evidence="3 4" key="1">
    <citation type="submission" date="2021-04" db="EMBL/GenBank/DDBJ databases">
        <title>Whole genome sequence analysis of a thiophenic sulfur metabolizing bacteria.</title>
        <authorList>
            <person name="Akhtar N."/>
            <person name="Akram J."/>
            <person name="Aslam A."/>
        </authorList>
    </citation>
    <scope>NUCLEOTIDE SEQUENCE [LARGE SCALE GENOMIC DNA]</scope>
    <source>
        <strain evidence="3 4">3OW</strain>
    </source>
</reference>
<dbReference type="Gene3D" id="3.40.190.160">
    <property type="match status" value="1"/>
</dbReference>
<organism evidence="3 4">
    <name type="scientific">Tsukamurella paurometabola</name>
    <name type="common">Corynebacterium paurometabolum</name>
    <dbReference type="NCBI Taxonomy" id="2061"/>
    <lineage>
        <taxon>Bacteria</taxon>
        <taxon>Bacillati</taxon>
        <taxon>Actinomycetota</taxon>
        <taxon>Actinomycetes</taxon>
        <taxon>Mycobacteriales</taxon>
        <taxon>Tsukamurellaceae</taxon>
        <taxon>Tsukamurella</taxon>
    </lineage>
</organism>
<comment type="caution">
    <text evidence="3">The sequence shown here is derived from an EMBL/GenBank/DDBJ whole genome shotgun (WGS) entry which is preliminary data.</text>
</comment>
<gene>
    <name evidence="3" type="ORF">KFZ73_27355</name>
</gene>
<feature type="domain" description="Arabinosyltransferase C-terminal" evidence="2">
    <location>
        <begin position="1"/>
        <end position="79"/>
    </location>
</feature>
<name>A0ABS5NKY4_TSUPA</name>
<sequence length="83" mass="8902">LPERDLAAAATTTWQGGDAGGPLGWALLLAKAQTVPTYLNHDWGREWGALERYAPYVDAPAAQQGRSEVTRSGLWSPGPTPQE</sequence>
<evidence type="ECO:0000313" key="3">
    <source>
        <dbReference type="EMBL" id="MBS4104939.1"/>
    </source>
</evidence>
<protein>
    <submittedName>
        <fullName evidence="3">Arabinosyltransferase C-terminal domain-containing protein</fullName>
    </submittedName>
</protein>
<accession>A0ABS5NKY4</accession>
<evidence type="ECO:0000313" key="4">
    <source>
        <dbReference type="Proteomes" id="UP000676853"/>
    </source>
</evidence>
<evidence type="ECO:0000256" key="1">
    <source>
        <dbReference type="SAM" id="MobiDB-lite"/>
    </source>
</evidence>
<proteinExistence type="predicted"/>
<dbReference type="EMBL" id="JAGXOE010000662">
    <property type="protein sequence ID" value="MBS4104939.1"/>
    <property type="molecule type" value="Genomic_DNA"/>
</dbReference>
<dbReference type="Pfam" id="PF14896">
    <property type="entry name" value="Arabino_trans_C"/>
    <property type="match status" value="1"/>
</dbReference>